<dbReference type="PANTHER" id="PTHR10196">
    <property type="entry name" value="SUGAR KINASE"/>
    <property type="match status" value="1"/>
</dbReference>
<evidence type="ECO:0000256" key="3">
    <source>
        <dbReference type="ARBA" id="ARBA00022777"/>
    </source>
</evidence>
<dbReference type="PIRSF" id="PIRSF000538">
    <property type="entry name" value="GlpK"/>
    <property type="match status" value="1"/>
</dbReference>
<gene>
    <name evidence="6" type="ORF">QO011_002660</name>
</gene>
<dbReference type="InterPro" id="IPR000577">
    <property type="entry name" value="Carb_kinase_FGGY"/>
</dbReference>
<evidence type="ECO:0000259" key="5">
    <source>
        <dbReference type="Pfam" id="PF02782"/>
    </source>
</evidence>
<dbReference type="InterPro" id="IPR018485">
    <property type="entry name" value="FGGY_C"/>
</dbReference>
<evidence type="ECO:0000256" key="2">
    <source>
        <dbReference type="ARBA" id="ARBA00022679"/>
    </source>
</evidence>
<feature type="domain" description="Carbohydrate kinase FGGY N-terminal" evidence="4">
    <location>
        <begin position="4"/>
        <end position="110"/>
    </location>
</feature>
<reference evidence="6 7" key="1">
    <citation type="submission" date="2023-07" db="EMBL/GenBank/DDBJ databases">
        <title>Genomic Encyclopedia of Type Strains, Phase IV (KMG-IV): sequencing the most valuable type-strain genomes for metagenomic binning, comparative biology and taxonomic classification.</title>
        <authorList>
            <person name="Goeker M."/>
        </authorList>
    </citation>
    <scope>NUCLEOTIDE SEQUENCE [LARGE SCALE GENOMIC DNA]</scope>
    <source>
        <strain evidence="6 7">DSM 19619</strain>
    </source>
</reference>
<protein>
    <submittedName>
        <fullName evidence="6">Sugar (Pentulose or hexulose) kinase</fullName>
    </submittedName>
</protein>
<organism evidence="6 7">
    <name type="scientific">Labrys wisconsinensis</name>
    <dbReference type="NCBI Taxonomy" id="425677"/>
    <lineage>
        <taxon>Bacteria</taxon>
        <taxon>Pseudomonadati</taxon>
        <taxon>Pseudomonadota</taxon>
        <taxon>Alphaproteobacteria</taxon>
        <taxon>Hyphomicrobiales</taxon>
        <taxon>Xanthobacteraceae</taxon>
        <taxon>Labrys</taxon>
    </lineage>
</organism>
<dbReference type="Pfam" id="PF02782">
    <property type="entry name" value="FGGY_C"/>
    <property type="match status" value="1"/>
</dbReference>
<dbReference type="Proteomes" id="UP001242480">
    <property type="component" value="Unassembled WGS sequence"/>
</dbReference>
<proteinExistence type="inferred from homology"/>
<keyword evidence="2" id="KW-0808">Transferase</keyword>
<dbReference type="Gene3D" id="3.30.420.40">
    <property type="match status" value="2"/>
</dbReference>
<keyword evidence="3 6" id="KW-0418">Kinase</keyword>
<keyword evidence="7" id="KW-1185">Reference proteome</keyword>
<dbReference type="InterPro" id="IPR018484">
    <property type="entry name" value="FGGY_N"/>
</dbReference>
<evidence type="ECO:0000313" key="7">
    <source>
        <dbReference type="Proteomes" id="UP001242480"/>
    </source>
</evidence>
<evidence type="ECO:0000313" key="6">
    <source>
        <dbReference type="EMBL" id="MDQ0469644.1"/>
    </source>
</evidence>
<dbReference type="InterPro" id="IPR043129">
    <property type="entry name" value="ATPase_NBD"/>
</dbReference>
<evidence type="ECO:0000256" key="1">
    <source>
        <dbReference type="ARBA" id="ARBA00009156"/>
    </source>
</evidence>
<dbReference type="PANTHER" id="PTHR10196:SF80">
    <property type="entry name" value="D-RIBULOSE KINASE"/>
    <property type="match status" value="1"/>
</dbReference>
<feature type="domain" description="Carbohydrate kinase FGGY C-terminal" evidence="5">
    <location>
        <begin position="243"/>
        <end position="418"/>
    </location>
</feature>
<name>A0ABU0J5V8_9HYPH</name>
<dbReference type="CDD" id="cd07783">
    <property type="entry name" value="ASKHA_NBD_FGGY_SePSK_AtXK1-like"/>
    <property type="match status" value="1"/>
</dbReference>
<comment type="similarity">
    <text evidence="1">Belongs to the FGGY kinase family.</text>
</comment>
<dbReference type="Pfam" id="PF00370">
    <property type="entry name" value="FGGY_N"/>
    <property type="match status" value="1"/>
</dbReference>
<dbReference type="EMBL" id="JAUSVX010000004">
    <property type="protein sequence ID" value="MDQ0469644.1"/>
    <property type="molecule type" value="Genomic_DNA"/>
</dbReference>
<dbReference type="SUPFAM" id="SSF53067">
    <property type="entry name" value="Actin-like ATPase domain"/>
    <property type="match status" value="2"/>
</dbReference>
<comment type="caution">
    <text evidence="6">The sequence shown here is derived from an EMBL/GenBank/DDBJ whole genome shotgun (WGS) entry which is preliminary data.</text>
</comment>
<dbReference type="RefSeq" id="WP_307272516.1">
    <property type="nucleotide sequence ID" value="NZ_JAUSVX010000004.1"/>
</dbReference>
<accession>A0ABU0J5V8</accession>
<dbReference type="GO" id="GO:0016301">
    <property type="term" value="F:kinase activity"/>
    <property type="evidence" value="ECO:0007669"/>
    <property type="project" value="UniProtKB-KW"/>
</dbReference>
<sequence>MSLVIGIDIGTSGVRAMAVDERGRIMGEARTALPAPERRGAAVTQDPGLWWTACEASLAVLARQIDPAAVAALAVDGTSGTMLAVDAAGEPLGPGRLYNDGAAEAAAALIGRLAPATSAAHGVTSGLAKAIELAASGPARILHQADWVAGRLSGRFDVSDENNALKTGYDPVARAWPDWIAETGFDRGLLPDVVEPGTAVAPVLPAIAARFGFPAGAIVASGTTDGCASFLATGADLAGDAVSALGTTLTVKLLSDVPIFSPAHGIYSHRLGERWLAGGASNSGGAALLQFFTPERMAELEPRLDPARDSGLDYYPLPKPGERFPVADPALAPRLTPRPADDALFLQGLLEGVAAVEAQGYRLLAELGGPKLRRVISVGGGAKNAAWTAIRARKLGVAVSTAATDEAAYGTARLARLALSRPAA</sequence>
<evidence type="ECO:0000259" key="4">
    <source>
        <dbReference type="Pfam" id="PF00370"/>
    </source>
</evidence>